<sequence length="247" mass="26782">MSGHSKWATIKHAKGAADAKRGQMFTKFIKEISIAARMGGGDPNGNPRLRTAILKARAANMPKDNIERAIKKGTGELGGASYEELLYEGYAPGGVAVLVEVLTDNKNRAAANVRNLFSKNGGNLGATGSVAYMFNRKGVIEYDAEVVSEEKLMEEALEAGAEDIQTEGGIITVTTDPNDFASVLEALQEKGFESVSAEISMIPATYMSLEAETIRKVLKMVERLEEDDDVQNVYTNLDIPDDFEPEE</sequence>
<accession>A0A6P1XYW6</accession>
<dbReference type="InterPro" id="IPR029072">
    <property type="entry name" value="YebC-like"/>
</dbReference>
<comment type="subcellular location">
    <subcellularLocation>
        <location evidence="6">Cytoplasm</location>
    </subcellularLocation>
</comment>
<dbReference type="PANTHER" id="PTHR12532">
    <property type="entry name" value="TRANSLATIONAL ACTIVATOR OF CYTOCHROME C OXIDASE 1"/>
    <property type="match status" value="1"/>
</dbReference>
<dbReference type="Gene3D" id="1.10.10.200">
    <property type="match status" value="1"/>
</dbReference>
<dbReference type="InterPro" id="IPR017856">
    <property type="entry name" value="Integrase-like_N"/>
</dbReference>
<dbReference type="InterPro" id="IPR026564">
    <property type="entry name" value="Transcrip_reg_TACO1-like_dom3"/>
</dbReference>
<dbReference type="GO" id="GO:0005829">
    <property type="term" value="C:cytosol"/>
    <property type="evidence" value="ECO:0007669"/>
    <property type="project" value="TreeGrafter"/>
</dbReference>
<dbReference type="HAMAP" id="MF_00693">
    <property type="entry name" value="Transcrip_reg_TACO1"/>
    <property type="match status" value="1"/>
</dbReference>
<dbReference type="NCBIfam" id="TIGR01033">
    <property type="entry name" value="YebC/PmpR family DNA-binding transcriptional regulator"/>
    <property type="match status" value="1"/>
</dbReference>
<dbReference type="InterPro" id="IPR048300">
    <property type="entry name" value="TACO1_YebC-like_2nd/3rd_dom"/>
</dbReference>
<evidence type="ECO:0000256" key="3">
    <source>
        <dbReference type="ARBA" id="ARBA00023015"/>
    </source>
</evidence>
<keyword evidence="5 6" id="KW-0804">Transcription</keyword>
<dbReference type="FunFam" id="1.10.10.200:FF:000002">
    <property type="entry name" value="Probable transcriptional regulatory protein CLM62_37755"/>
    <property type="match status" value="1"/>
</dbReference>
<feature type="domain" description="TACO1/YebC-like second and third" evidence="7">
    <location>
        <begin position="82"/>
        <end position="237"/>
    </location>
</feature>
<evidence type="ECO:0000313" key="9">
    <source>
        <dbReference type="EMBL" id="QHX42766.1"/>
    </source>
</evidence>
<protein>
    <recommendedName>
        <fullName evidence="6">Probable transcriptional regulatory protein GWP43_04090</fullName>
    </recommendedName>
</protein>
<dbReference type="InterPro" id="IPR002876">
    <property type="entry name" value="Transcrip_reg_TACO1-like"/>
</dbReference>
<feature type="domain" description="TACO1/YebC-like N-terminal" evidence="8">
    <location>
        <begin position="5"/>
        <end position="76"/>
    </location>
</feature>
<evidence type="ECO:0000313" key="10">
    <source>
        <dbReference type="Proteomes" id="UP000464374"/>
    </source>
</evidence>
<keyword evidence="2 6" id="KW-0963">Cytoplasm</keyword>
<dbReference type="NCBIfam" id="NF009044">
    <property type="entry name" value="PRK12378.1"/>
    <property type="match status" value="1"/>
</dbReference>
<evidence type="ECO:0000256" key="2">
    <source>
        <dbReference type="ARBA" id="ARBA00022490"/>
    </source>
</evidence>
<reference evidence="9 10" key="1">
    <citation type="submission" date="2020-01" db="EMBL/GenBank/DDBJ databases">
        <title>Complete genome sequence of a human oral phylogroup 1 Treponema sp. strain ATCC 700766, originally isolated from periodontitis dental plaque.</title>
        <authorList>
            <person name="Chan Y."/>
            <person name="Huo Y.-B."/>
            <person name="Yu X.-L."/>
            <person name="Zeng H."/>
            <person name="Leung W.-K."/>
            <person name="Watt R.M."/>
        </authorList>
    </citation>
    <scope>NUCLEOTIDE SEQUENCE [LARGE SCALE GENOMIC DNA]</scope>
    <source>
        <strain evidence="9 10">OMZ 804</strain>
    </source>
</reference>
<dbReference type="Pfam" id="PF01709">
    <property type="entry name" value="Transcrip_reg"/>
    <property type="match status" value="1"/>
</dbReference>
<evidence type="ECO:0000259" key="8">
    <source>
        <dbReference type="Pfam" id="PF20772"/>
    </source>
</evidence>
<dbReference type="PANTHER" id="PTHR12532:SF6">
    <property type="entry name" value="TRANSCRIPTIONAL REGULATORY PROTEIN YEBC-RELATED"/>
    <property type="match status" value="1"/>
</dbReference>
<name>A0A6P1XYW6_9SPIR</name>
<organism evidence="9 10">
    <name type="scientific">Treponema vincentii</name>
    <dbReference type="NCBI Taxonomy" id="69710"/>
    <lineage>
        <taxon>Bacteria</taxon>
        <taxon>Pseudomonadati</taxon>
        <taxon>Spirochaetota</taxon>
        <taxon>Spirochaetia</taxon>
        <taxon>Spirochaetales</taxon>
        <taxon>Treponemataceae</taxon>
        <taxon>Treponema</taxon>
    </lineage>
</organism>
<dbReference type="GO" id="GO:0003677">
    <property type="term" value="F:DNA binding"/>
    <property type="evidence" value="ECO:0007669"/>
    <property type="project" value="UniProtKB-UniRule"/>
</dbReference>
<evidence type="ECO:0000256" key="1">
    <source>
        <dbReference type="ARBA" id="ARBA00008724"/>
    </source>
</evidence>
<dbReference type="AlphaFoldDB" id="A0A6P1XYW6"/>
<dbReference type="SUPFAM" id="SSF75625">
    <property type="entry name" value="YebC-like"/>
    <property type="match status" value="1"/>
</dbReference>
<dbReference type="Proteomes" id="UP000464374">
    <property type="component" value="Chromosome"/>
</dbReference>
<dbReference type="InterPro" id="IPR049083">
    <property type="entry name" value="TACO1_YebC_N"/>
</dbReference>
<keyword evidence="4 6" id="KW-0238">DNA-binding</keyword>
<dbReference type="FunFam" id="3.30.70.980:FF:000002">
    <property type="entry name" value="Probable transcriptional regulatory protein YebC"/>
    <property type="match status" value="1"/>
</dbReference>
<evidence type="ECO:0000256" key="5">
    <source>
        <dbReference type="ARBA" id="ARBA00023163"/>
    </source>
</evidence>
<dbReference type="Pfam" id="PF20772">
    <property type="entry name" value="TACO1_YebC_N"/>
    <property type="match status" value="1"/>
</dbReference>
<dbReference type="NCBIfam" id="NF001030">
    <property type="entry name" value="PRK00110.1"/>
    <property type="match status" value="1"/>
</dbReference>
<dbReference type="KEGG" id="trz:GWP43_04090"/>
<evidence type="ECO:0000256" key="6">
    <source>
        <dbReference type="HAMAP-Rule" id="MF_00693"/>
    </source>
</evidence>
<proteinExistence type="inferred from homology"/>
<comment type="similarity">
    <text evidence="1 6">Belongs to the TACO1 family.</text>
</comment>
<gene>
    <name evidence="9" type="ORF">GWP43_04090</name>
</gene>
<dbReference type="RefSeq" id="WP_162662911.1">
    <property type="nucleotide sequence ID" value="NZ_CP048020.1"/>
</dbReference>
<dbReference type="GO" id="GO:0006355">
    <property type="term" value="P:regulation of DNA-templated transcription"/>
    <property type="evidence" value="ECO:0007669"/>
    <property type="project" value="UniProtKB-UniRule"/>
</dbReference>
<evidence type="ECO:0000259" key="7">
    <source>
        <dbReference type="Pfam" id="PF01709"/>
    </source>
</evidence>
<dbReference type="Gene3D" id="3.30.70.980">
    <property type="match status" value="2"/>
</dbReference>
<evidence type="ECO:0000256" key="4">
    <source>
        <dbReference type="ARBA" id="ARBA00023125"/>
    </source>
</evidence>
<keyword evidence="3 6" id="KW-0805">Transcription regulation</keyword>
<dbReference type="EMBL" id="CP048020">
    <property type="protein sequence ID" value="QHX42766.1"/>
    <property type="molecule type" value="Genomic_DNA"/>
</dbReference>